<dbReference type="Pfam" id="PF07996">
    <property type="entry name" value="T4SS"/>
    <property type="match status" value="1"/>
</dbReference>
<protein>
    <submittedName>
        <fullName evidence="2">Type IV secretion system protein VirB5</fullName>
    </submittedName>
</protein>
<dbReference type="SUPFAM" id="SSF101082">
    <property type="entry name" value="Typo IV secretion system protein TraC"/>
    <property type="match status" value="1"/>
</dbReference>
<dbReference type="Proteomes" id="UP001549086">
    <property type="component" value="Unassembled WGS sequence"/>
</dbReference>
<dbReference type="EMBL" id="JBEPLI010000001">
    <property type="protein sequence ID" value="MET3589182.1"/>
    <property type="molecule type" value="Genomic_DNA"/>
</dbReference>
<reference evidence="2 3" key="1">
    <citation type="submission" date="2024-06" db="EMBL/GenBank/DDBJ databases">
        <title>Genomic Encyclopedia of Type Strains, Phase IV (KMG-IV): sequencing the most valuable type-strain genomes for metagenomic binning, comparative biology and taxonomic classification.</title>
        <authorList>
            <person name="Goeker M."/>
        </authorList>
    </citation>
    <scope>NUCLEOTIDE SEQUENCE [LARGE SCALE GENOMIC DNA]</scope>
    <source>
        <strain evidence="2 3">DSM 23649</strain>
    </source>
</reference>
<feature type="chain" id="PRO_5047497743" evidence="1">
    <location>
        <begin position="23"/>
        <end position="252"/>
    </location>
</feature>
<accession>A0ABV2HF72</accession>
<dbReference type="InterPro" id="IPR014158">
    <property type="entry name" value="T4SS_VirB5"/>
</dbReference>
<keyword evidence="1" id="KW-0732">Signal</keyword>
<proteinExistence type="predicted"/>
<gene>
    <name evidence="2" type="ORF">ABID23_000252</name>
</gene>
<sequence>MKKVIIAAIIATILGTSNSAMAWNWFGAGAVDLSAGVPSWPTWGGSSSSKAPAPKKPPAPKKVHPFATIIDLLKKQLEETKEIRGSIRRNGNSSATKKDYTSFFLKNPELLYSLSEDSEILKSVQEILAKEEASHVNDQTQARALIERRKQYVAAVDKVVSLQTFQDAQKRFEQISQLVEQINKTTDLKSIAELQARIKGMLAMIQNESTKLQMVSYSRNAEQTLINQQKQIRNMRILNSKNQNMPTIRAIR</sequence>
<name>A0ABV2HF72_9HYPH</name>
<evidence type="ECO:0000313" key="2">
    <source>
        <dbReference type="EMBL" id="MET3589182.1"/>
    </source>
</evidence>
<organism evidence="2 3">
    <name type="scientific">Bartonella silvatica</name>
    <dbReference type="NCBI Taxonomy" id="357760"/>
    <lineage>
        <taxon>Bacteria</taxon>
        <taxon>Pseudomonadati</taxon>
        <taxon>Pseudomonadota</taxon>
        <taxon>Alphaproteobacteria</taxon>
        <taxon>Hyphomicrobiales</taxon>
        <taxon>Bartonellaceae</taxon>
        <taxon>Bartonella</taxon>
    </lineage>
</organism>
<dbReference type="InterPro" id="IPR023220">
    <property type="entry name" value="T4SS_VirB5-domain"/>
</dbReference>
<keyword evidence="3" id="KW-1185">Reference proteome</keyword>
<evidence type="ECO:0000313" key="3">
    <source>
        <dbReference type="Proteomes" id="UP001549086"/>
    </source>
</evidence>
<feature type="signal peptide" evidence="1">
    <location>
        <begin position="1"/>
        <end position="22"/>
    </location>
</feature>
<evidence type="ECO:0000256" key="1">
    <source>
        <dbReference type="SAM" id="SignalP"/>
    </source>
</evidence>
<dbReference type="Gene3D" id="1.20.58.430">
    <property type="entry name" value="Type IV secretion system, VirB5-domain"/>
    <property type="match status" value="1"/>
</dbReference>
<dbReference type="RefSeq" id="WP_354188512.1">
    <property type="nucleotide sequence ID" value="NZ_JBEPLI010000001.1"/>
</dbReference>
<dbReference type="CDD" id="cd14262">
    <property type="entry name" value="VirB5_like"/>
    <property type="match status" value="1"/>
</dbReference>
<comment type="caution">
    <text evidence="2">The sequence shown here is derived from an EMBL/GenBank/DDBJ whole genome shotgun (WGS) entry which is preliminary data.</text>
</comment>